<sequence>MRWGNQEGVGKPLEMKKAVMPYGVPPWLVDMRHESTHNELPLLERLQKGVAFARQWLWDNFWTRPVHEAMKKAVVTGRDPNEIMIEERRRRRRRW</sequence>
<gene>
    <name evidence="1" type="ORF">PENTCL1PPCAC_22967</name>
</gene>
<dbReference type="GO" id="GO:0004519">
    <property type="term" value="F:endonuclease activity"/>
    <property type="evidence" value="ECO:0007669"/>
    <property type="project" value="InterPro"/>
</dbReference>
<reference evidence="1" key="1">
    <citation type="submission" date="2023-10" db="EMBL/GenBank/DDBJ databases">
        <title>Genome assembly of Pristionchus species.</title>
        <authorList>
            <person name="Yoshida K."/>
            <person name="Sommer R.J."/>
        </authorList>
    </citation>
    <scope>NUCLEOTIDE SEQUENCE</scope>
    <source>
        <strain evidence="1">RS0144</strain>
    </source>
</reference>
<evidence type="ECO:0000313" key="1">
    <source>
        <dbReference type="EMBL" id="GMT00793.1"/>
    </source>
</evidence>
<proteinExistence type="predicted"/>
<dbReference type="GO" id="GO:0000470">
    <property type="term" value="P:maturation of LSU-rRNA"/>
    <property type="evidence" value="ECO:0007669"/>
    <property type="project" value="TreeGrafter"/>
</dbReference>
<dbReference type="GO" id="GO:0090730">
    <property type="term" value="C:Las1 complex"/>
    <property type="evidence" value="ECO:0007669"/>
    <property type="project" value="InterPro"/>
</dbReference>
<protein>
    <recommendedName>
        <fullName evidence="3">Ribosomal protein</fullName>
    </recommendedName>
</protein>
<keyword evidence="2" id="KW-1185">Reference proteome</keyword>
<dbReference type="Pfam" id="PF04031">
    <property type="entry name" value="Las1"/>
    <property type="match status" value="1"/>
</dbReference>
<evidence type="ECO:0000313" key="2">
    <source>
        <dbReference type="Proteomes" id="UP001432027"/>
    </source>
</evidence>
<dbReference type="Proteomes" id="UP001432027">
    <property type="component" value="Unassembled WGS sequence"/>
</dbReference>
<dbReference type="PANTHER" id="PTHR15002:SF0">
    <property type="entry name" value="RIBOSOMAL BIOGENESIS PROTEIN LAS1L"/>
    <property type="match status" value="1"/>
</dbReference>
<dbReference type="GO" id="GO:0030687">
    <property type="term" value="C:preribosome, large subunit precursor"/>
    <property type="evidence" value="ECO:0007669"/>
    <property type="project" value="TreeGrafter"/>
</dbReference>
<evidence type="ECO:0008006" key="3">
    <source>
        <dbReference type="Google" id="ProtNLM"/>
    </source>
</evidence>
<comment type="caution">
    <text evidence="1">The sequence shown here is derived from an EMBL/GenBank/DDBJ whole genome shotgun (WGS) entry which is preliminary data.</text>
</comment>
<dbReference type="AlphaFoldDB" id="A0AAV5U2S4"/>
<dbReference type="EMBL" id="BTSX01000005">
    <property type="protein sequence ID" value="GMT00793.1"/>
    <property type="molecule type" value="Genomic_DNA"/>
</dbReference>
<dbReference type="InterPro" id="IPR007174">
    <property type="entry name" value="Las1"/>
</dbReference>
<name>A0AAV5U2S4_9BILA</name>
<dbReference type="GO" id="GO:0000460">
    <property type="term" value="P:maturation of 5.8S rRNA"/>
    <property type="evidence" value="ECO:0007669"/>
    <property type="project" value="TreeGrafter"/>
</dbReference>
<organism evidence="1 2">
    <name type="scientific">Pristionchus entomophagus</name>
    <dbReference type="NCBI Taxonomy" id="358040"/>
    <lineage>
        <taxon>Eukaryota</taxon>
        <taxon>Metazoa</taxon>
        <taxon>Ecdysozoa</taxon>
        <taxon>Nematoda</taxon>
        <taxon>Chromadorea</taxon>
        <taxon>Rhabditida</taxon>
        <taxon>Rhabditina</taxon>
        <taxon>Diplogasteromorpha</taxon>
        <taxon>Diplogasteroidea</taxon>
        <taxon>Neodiplogasteridae</taxon>
        <taxon>Pristionchus</taxon>
    </lineage>
</organism>
<dbReference type="PANTHER" id="PTHR15002">
    <property type="entry name" value="RIBOSOMAL BIOGENESIS PROTEIN LAS1L"/>
    <property type="match status" value="1"/>
</dbReference>
<accession>A0AAV5U2S4</accession>